<protein>
    <submittedName>
        <fullName evidence="2">Uncharacterized protein</fullName>
    </submittedName>
</protein>
<dbReference type="PANTHER" id="PTHR34755:SF4">
    <property type="entry name" value="F-BOX DOMAIN-CONTAINING PROTEIN"/>
    <property type="match status" value="1"/>
</dbReference>
<feature type="region of interest" description="Disordered" evidence="1">
    <location>
        <begin position="584"/>
        <end position="648"/>
    </location>
</feature>
<dbReference type="Gene3D" id="3.80.10.10">
    <property type="entry name" value="Ribonuclease Inhibitor"/>
    <property type="match status" value="1"/>
</dbReference>
<dbReference type="OrthoDB" id="5395390at2759"/>
<feature type="compositionally biased region" description="Basic residues" evidence="1">
    <location>
        <begin position="1"/>
        <end position="12"/>
    </location>
</feature>
<organism evidence="2 3">
    <name type="scientific">Hyaloscypha variabilis (strain UAMH 11265 / GT02V1 / F)</name>
    <name type="common">Meliniomyces variabilis</name>
    <dbReference type="NCBI Taxonomy" id="1149755"/>
    <lineage>
        <taxon>Eukaryota</taxon>
        <taxon>Fungi</taxon>
        <taxon>Dikarya</taxon>
        <taxon>Ascomycota</taxon>
        <taxon>Pezizomycotina</taxon>
        <taxon>Leotiomycetes</taxon>
        <taxon>Helotiales</taxon>
        <taxon>Hyaloscyphaceae</taxon>
        <taxon>Hyaloscypha</taxon>
        <taxon>Hyaloscypha variabilis</taxon>
    </lineage>
</organism>
<feature type="region of interest" description="Disordered" evidence="1">
    <location>
        <begin position="1"/>
        <end position="103"/>
    </location>
</feature>
<accession>A0A2J6RJW2</accession>
<feature type="compositionally biased region" description="Low complexity" evidence="1">
    <location>
        <begin position="13"/>
        <end position="22"/>
    </location>
</feature>
<dbReference type="Proteomes" id="UP000235786">
    <property type="component" value="Unassembled WGS sequence"/>
</dbReference>
<dbReference type="AlphaFoldDB" id="A0A2J6RJW2"/>
<feature type="compositionally biased region" description="Acidic residues" evidence="1">
    <location>
        <begin position="731"/>
        <end position="741"/>
    </location>
</feature>
<evidence type="ECO:0000313" key="3">
    <source>
        <dbReference type="Proteomes" id="UP000235786"/>
    </source>
</evidence>
<evidence type="ECO:0000313" key="2">
    <source>
        <dbReference type="EMBL" id="PMD38781.1"/>
    </source>
</evidence>
<proteinExistence type="predicted"/>
<evidence type="ECO:0000256" key="1">
    <source>
        <dbReference type="SAM" id="MobiDB-lite"/>
    </source>
</evidence>
<feature type="region of interest" description="Disordered" evidence="1">
    <location>
        <begin position="720"/>
        <end position="750"/>
    </location>
</feature>
<dbReference type="InterPro" id="IPR032675">
    <property type="entry name" value="LRR_dom_sf"/>
</dbReference>
<dbReference type="SUPFAM" id="SSF52047">
    <property type="entry name" value="RNI-like"/>
    <property type="match status" value="1"/>
</dbReference>
<sequence length="750" mass="85012">MASSTARRRLRTPPRATRTKPAISYAEPDSDSEPEIYEADSTSEKENRTPARRSRKNATPQRSTKRTRPARSSPQADESDDSDFKRTPKKRRVTSKPNTPKASKSEYTVLIEGSGVIPPWQSIPYHVLVQIFRYASHPLYDDRSFQPLPSSRWLVNTAHVCRAFAEPAFQVLYSSPPLVPMIQAHMLVDLLTTDPVSMAFKYRPKVESLQIEVDQVAAYSLGAGRGHLDLHGLIKDLPRLAALEFYHQKDMSPYRNLDDTIKWTYPESIFEALEYVDPNADAQRGDKTSVCKLKSWRWSSRLAGKKWPIEKLQEVHLKPSFSSLRKIAFVNYQIPYLKKDEEDPKYENILADSLKALPELEHLIFESSTLCNAKLLPLLPTTLRNLELINCWEIIADDLSEFLLTHGRQLRVLTLNHCQSLNLAFLPVLGEACPNLQVLRMNLTYFNLHATYRDSEPQYDQLLLPEQVPVWPSTLQTIELIQLRKWETPAAEMFFQSLLDSAGNLPDLRRLTIQAILNIGWRDRASFRDKWVGSLARVFKRVSESPNEHVSVQRAMKQLSLSVDEKKEPIGVETVDVETKRKSIRFRKGSSSNIAPAPAKEAASPPSRRSTRARQPRPGTYAESSDSEAEGPIERESRVSAREASRRAKFDRELAVLQATAGIHTPDLTSSPKPYSDSSDDDKPLISMKSKGKGKAKEIIQGMCDVVEVRIDNLRPTENQVTERDFLDAEPSGDEDWDGDHDDIGGGYAW</sequence>
<feature type="region of interest" description="Disordered" evidence="1">
    <location>
        <begin position="661"/>
        <end position="685"/>
    </location>
</feature>
<dbReference type="PANTHER" id="PTHR34755">
    <property type="entry name" value="SERINE/ARGININE REPETITIVE MATRIX PROTEIN 3-RELATED"/>
    <property type="match status" value="1"/>
</dbReference>
<name>A0A2J6RJW2_HYAVF</name>
<dbReference type="EMBL" id="KZ613947">
    <property type="protein sequence ID" value="PMD38781.1"/>
    <property type="molecule type" value="Genomic_DNA"/>
</dbReference>
<gene>
    <name evidence="2" type="ORF">L207DRAFT_513263</name>
</gene>
<feature type="compositionally biased region" description="Acidic residues" evidence="1">
    <location>
        <begin position="28"/>
        <end position="38"/>
    </location>
</feature>
<reference evidence="2 3" key="1">
    <citation type="submission" date="2016-04" db="EMBL/GenBank/DDBJ databases">
        <title>A degradative enzymes factory behind the ericoid mycorrhizal symbiosis.</title>
        <authorList>
            <consortium name="DOE Joint Genome Institute"/>
            <person name="Martino E."/>
            <person name="Morin E."/>
            <person name="Grelet G."/>
            <person name="Kuo A."/>
            <person name="Kohler A."/>
            <person name="Daghino S."/>
            <person name="Barry K."/>
            <person name="Choi C."/>
            <person name="Cichocki N."/>
            <person name="Clum A."/>
            <person name="Copeland A."/>
            <person name="Hainaut M."/>
            <person name="Haridas S."/>
            <person name="Labutti K."/>
            <person name="Lindquist E."/>
            <person name="Lipzen A."/>
            <person name="Khouja H.-R."/>
            <person name="Murat C."/>
            <person name="Ohm R."/>
            <person name="Olson A."/>
            <person name="Spatafora J."/>
            <person name="Veneault-Fourrey C."/>
            <person name="Henrissat B."/>
            <person name="Grigoriev I."/>
            <person name="Martin F."/>
            <person name="Perotto S."/>
        </authorList>
    </citation>
    <scope>NUCLEOTIDE SEQUENCE [LARGE SCALE GENOMIC DNA]</scope>
    <source>
        <strain evidence="2 3">F</strain>
    </source>
</reference>
<feature type="compositionally biased region" description="Basic and acidic residues" evidence="1">
    <location>
        <begin position="632"/>
        <end position="648"/>
    </location>
</feature>
<feature type="compositionally biased region" description="Low complexity" evidence="1">
    <location>
        <begin position="595"/>
        <end position="608"/>
    </location>
</feature>
<dbReference type="InterPro" id="IPR052109">
    <property type="entry name" value="SRRM_Domain-Containing"/>
</dbReference>
<keyword evidence="3" id="KW-1185">Reference proteome</keyword>
<dbReference type="STRING" id="1149755.A0A2J6RJW2"/>